<dbReference type="Proteomes" id="UP000322362">
    <property type="component" value="Unassembled WGS sequence"/>
</dbReference>
<sequence>MKRYIWFFLLLSLSCSGDKKEDSSAGMIEGYVQNADGTAIPGVQIIIDNSIFFNSNLSTKTDADGRYKIHIPTGSWYAFAIHAPVYNGRQYRIYLHPDNAIGFGGEGATRNFVWQLTGAKPEPLSGYYGGVVTIDNFPGVYLDVTKIAFRFEPQGMLIDGSEGGVLFRSATDGYQILDLPIGRYKVTAQYGPDKLKLRPWNTEETFKEELIFDFEPQIAGNCDNCFKIEYNQ</sequence>
<dbReference type="GO" id="GO:0004180">
    <property type="term" value="F:carboxypeptidase activity"/>
    <property type="evidence" value="ECO:0007669"/>
    <property type="project" value="UniProtKB-KW"/>
</dbReference>
<keyword evidence="1" id="KW-0645">Protease</keyword>
<comment type="caution">
    <text evidence="1">The sequence shown here is derived from an EMBL/GenBank/DDBJ whole genome shotgun (WGS) entry which is preliminary data.</text>
</comment>
<dbReference type="SUPFAM" id="SSF49464">
    <property type="entry name" value="Carboxypeptidase regulatory domain-like"/>
    <property type="match status" value="1"/>
</dbReference>
<accession>A0A5D4H8T1</accession>
<dbReference type="AlphaFoldDB" id="A0A5D4H8T1"/>
<keyword evidence="1" id="KW-0121">Carboxypeptidase</keyword>
<reference evidence="1 2" key="1">
    <citation type="submission" date="2019-08" db="EMBL/GenBank/DDBJ databases">
        <title>Phlebobacter frassis gen. nov. sp. nov., a new member of family Sphingobacteriaceae isolated from sand fly rearing media.</title>
        <authorList>
            <person name="Kakumanu M.L."/>
            <person name="Marayati B.F."/>
            <person name="Wada-Katsumata A."/>
            <person name="Wasserberg G."/>
            <person name="Schal C."/>
            <person name="Apperson C.S."/>
            <person name="Ponnusamy L."/>
        </authorList>
    </citation>
    <scope>NUCLEOTIDE SEQUENCE [LARGE SCALE GENOMIC DNA]</scope>
    <source>
        <strain evidence="1 2">SSI9</strain>
    </source>
</reference>
<keyword evidence="2" id="KW-1185">Reference proteome</keyword>
<evidence type="ECO:0000313" key="2">
    <source>
        <dbReference type="Proteomes" id="UP000322362"/>
    </source>
</evidence>
<dbReference type="Pfam" id="PF13620">
    <property type="entry name" value="CarboxypepD_reg"/>
    <property type="match status" value="1"/>
</dbReference>
<evidence type="ECO:0000313" key="1">
    <source>
        <dbReference type="EMBL" id="TYR37561.1"/>
    </source>
</evidence>
<dbReference type="Gene3D" id="2.60.40.1120">
    <property type="entry name" value="Carboxypeptidase-like, regulatory domain"/>
    <property type="match status" value="1"/>
</dbReference>
<organism evidence="1 2">
    <name type="scientific">Sphingobacterium phlebotomi</name>
    <dbReference type="NCBI Taxonomy" id="2605433"/>
    <lineage>
        <taxon>Bacteria</taxon>
        <taxon>Pseudomonadati</taxon>
        <taxon>Bacteroidota</taxon>
        <taxon>Sphingobacteriia</taxon>
        <taxon>Sphingobacteriales</taxon>
        <taxon>Sphingobacteriaceae</taxon>
        <taxon>Sphingobacterium</taxon>
    </lineage>
</organism>
<dbReference type="PROSITE" id="PS51257">
    <property type="entry name" value="PROKAR_LIPOPROTEIN"/>
    <property type="match status" value="1"/>
</dbReference>
<dbReference type="RefSeq" id="WP_148918300.1">
    <property type="nucleotide sequence ID" value="NZ_VTAV01000002.1"/>
</dbReference>
<name>A0A5D4H8T1_9SPHI</name>
<protein>
    <submittedName>
        <fullName evidence="1">Carboxypeptidase regulatory-like domain-containing protein</fullName>
    </submittedName>
</protein>
<proteinExistence type="predicted"/>
<keyword evidence="1" id="KW-0378">Hydrolase</keyword>
<dbReference type="InterPro" id="IPR008969">
    <property type="entry name" value="CarboxyPept-like_regulatory"/>
</dbReference>
<gene>
    <name evidence="1" type="ORF">FXV77_06050</name>
</gene>
<dbReference type="EMBL" id="VTAV01000002">
    <property type="protein sequence ID" value="TYR37561.1"/>
    <property type="molecule type" value="Genomic_DNA"/>
</dbReference>